<evidence type="ECO:0000256" key="6">
    <source>
        <dbReference type="ARBA" id="ARBA00022786"/>
    </source>
</evidence>
<feature type="compositionally biased region" description="Low complexity" evidence="9">
    <location>
        <begin position="192"/>
        <end position="216"/>
    </location>
</feature>
<dbReference type="InterPro" id="IPR013083">
    <property type="entry name" value="Znf_RING/FYVE/PHD"/>
</dbReference>
<comment type="caution">
    <text evidence="11">The sequence shown here is derived from an EMBL/GenBank/DDBJ whole genome shotgun (WGS) entry which is preliminary data.</text>
</comment>
<comment type="catalytic activity">
    <reaction evidence="1">
        <text>S-ubiquitinyl-[E2 ubiquitin-conjugating enzyme]-L-cysteine + [acceptor protein]-L-lysine = [E2 ubiquitin-conjugating enzyme]-L-cysteine + N(6)-ubiquitinyl-[acceptor protein]-L-lysine.</text>
        <dbReference type="EC" id="2.3.2.27"/>
    </reaction>
</comment>
<accession>A0A3F2S347</accession>
<dbReference type="EC" id="2.3.2.27" evidence="2"/>
<evidence type="ECO:0000256" key="5">
    <source>
        <dbReference type="ARBA" id="ARBA00022771"/>
    </source>
</evidence>
<dbReference type="PANTHER" id="PTHR45931">
    <property type="entry name" value="SI:CH211-59O9.10"/>
    <property type="match status" value="1"/>
</dbReference>
<dbReference type="GO" id="GO:0016567">
    <property type="term" value="P:protein ubiquitination"/>
    <property type="evidence" value="ECO:0007669"/>
    <property type="project" value="UniProtKB-ARBA"/>
</dbReference>
<feature type="domain" description="RING-type" evidence="10">
    <location>
        <begin position="142"/>
        <end position="183"/>
    </location>
</feature>
<evidence type="ECO:0000313" key="13">
    <source>
        <dbReference type="Proteomes" id="UP000277300"/>
    </source>
</evidence>
<organism evidence="11 13">
    <name type="scientific">Phytophthora kernoviae</name>
    <dbReference type="NCBI Taxonomy" id="325452"/>
    <lineage>
        <taxon>Eukaryota</taxon>
        <taxon>Sar</taxon>
        <taxon>Stramenopiles</taxon>
        <taxon>Oomycota</taxon>
        <taxon>Peronosporomycetes</taxon>
        <taxon>Peronosporales</taxon>
        <taxon>Peronosporaceae</taxon>
        <taxon>Phytophthora</taxon>
    </lineage>
</organism>
<evidence type="ECO:0000313" key="12">
    <source>
        <dbReference type="EMBL" id="RLN70722.1"/>
    </source>
</evidence>
<dbReference type="GO" id="GO:0005634">
    <property type="term" value="C:nucleus"/>
    <property type="evidence" value="ECO:0007669"/>
    <property type="project" value="TreeGrafter"/>
</dbReference>
<keyword evidence="4" id="KW-0479">Metal-binding</keyword>
<dbReference type="Gene3D" id="3.30.40.10">
    <property type="entry name" value="Zinc/RING finger domain, C3HC4 (zinc finger)"/>
    <property type="match status" value="1"/>
</dbReference>
<dbReference type="GO" id="GO:0061630">
    <property type="term" value="F:ubiquitin protein ligase activity"/>
    <property type="evidence" value="ECO:0007669"/>
    <property type="project" value="UniProtKB-EC"/>
</dbReference>
<evidence type="ECO:0000256" key="8">
    <source>
        <dbReference type="PROSITE-ProRule" id="PRU00175"/>
    </source>
</evidence>
<dbReference type="EMBL" id="MBDO02000005">
    <property type="protein sequence ID" value="RLN69364.1"/>
    <property type="molecule type" value="Genomic_DNA"/>
</dbReference>
<dbReference type="GO" id="GO:0006511">
    <property type="term" value="P:ubiquitin-dependent protein catabolic process"/>
    <property type="evidence" value="ECO:0007669"/>
    <property type="project" value="TreeGrafter"/>
</dbReference>
<dbReference type="AlphaFoldDB" id="A0A3F2S347"/>
<dbReference type="FunFam" id="3.30.40.10:FF:000127">
    <property type="entry name" value="E3 ubiquitin-protein ligase RNF181"/>
    <property type="match status" value="1"/>
</dbReference>
<feature type="region of interest" description="Disordered" evidence="9">
    <location>
        <begin position="192"/>
        <end position="253"/>
    </location>
</feature>
<name>A0A3F2S347_9STRA</name>
<evidence type="ECO:0000259" key="10">
    <source>
        <dbReference type="PROSITE" id="PS50089"/>
    </source>
</evidence>
<dbReference type="OrthoDB" id="21204at2759"/>
<dbReference type="EMBL" id="MBAD02000200">
    <property type="protein sequence ID" value="RLN70722.1"/>
    <property type="molecule type" value="Genomic_DNA"/>
</dbReference>
<dbReference type="PROSITE" id="PS50089">
    <property type="entry name" value="ZF_RING_2"/>
    <property type="match status" value="1"/>
</dbReference>
<evidence type="ECO:0000313" key="11">
    <source>
        <dbReference type="EMBL" id="RLN69364.1"/>
    </source>
</evidence>
<reference evidence="13 14" key="1">
    <citation type="submission" date="2018-07" db="EMBL/GenBank/DDBJ databases">
        <title>Genome sequencing of oomycete isolates from Chile give support for New Zealand origin for Phytophthora kernoviae and make available the first Nothophytophthora sp. genome.</title>
        <authorList>
            <person name="Studholme D.J."/>
            <person name="Sanfuentes E."/>
            <person name="Panda P."/>
            <person name="Hill R."/>
            <person name="Sambles C."/>
            <person name="Grant M."/>
            <person name="Williams N.M."/>
            <person name="Mcdougal R.L."/>
        </authorList>
    </citation>
    <scope>NUCLEOTIDE SEQUENCE [LARGE SCALE GENOMIC DNA]</scope>
    <source>
        <strain evidence="11">Chile6</strain>
        <strain evidence="12">Chile7</strain>
    </source>
</reference>
<evidence type="ECO:0000256" key="2">
    <source>
        <dbReference type="ARBA" id="ARBA00012483"/>
    </source>
</evidence>
<dbReference type="CDD" id="cd16454">
    <property type="entry name" value="RING-H2_PA-TM-RING"/>
    <property type="match status" value="1"/>
</dbReference>
<keyword evidence="6" id="KW-0833">Ubl conjugation pathway</keyword>
<feature type="region of interest" description="Disordered" evidence="9">
    <location>
        <begin position="272"/>
        <end position="296"/>
    </location>
</feature>
<dbReference type="SMART" id="SM00184">
    <property type="entry name" value="RING"/>
    <property type="match status" value="1"/>
</dbReference>
<evidence type="ECO:0000313" key="14">
    <source>
        <dbReference type="Proteomes" id="UP000284657"/>
    </source>
</evidence>
<keyword evidence="5 8" id="KW-0863">Zinc-finger</keyword>
<sequence length="296" mass="33397">MGFGFSWRAARYYTKRLRLLVGYRRVHEHSIMPCTNPTRGTFMFVMPPPPTVFVMFNDGMQVAFTPSPTQFLQSMLNGTPLFGTSNGAANGGESFLNTLNELFMRAQGQTHGPPPTSKSFLDKLPVKIWTADMKMTEQHTECVICLSDYEKDNKVIALPCGHTFHKDCGMAWLVEHNVCPTCRYELPTKTEATPPATATATATQPEQEPTPQEEAASVTGVRRQRPDETFRPRDVRQRVDESATSSVDEADLDLMLEEEADRFVKEEMEKREIAANDENVKIEDSDVEELLHDKDN</sequence>
<evidence type="ECO:0000256" key="7">
    <source>
        <dbReference type="ARBA" id="ARBA00022833"/>
    </source>
</evidence>
<evidence type="ECO:0000256" key="3">
    <source>
        <dbReference type="ARBA" id="ARBA00022679"/>
    </source>
</evidence>
<dbReference type="Proteomes" id="UP000277300">
    <property type="component" value="Unassembled WGS sequence"/>
</dbReference>
<protein>
    <recommendedName>
        <fullName evidence="2">RING-type E3 ubiquitin transferase</fullName>
        <ecNumber evidence="2">2.3.2.27</ecNumber>
    </recommendedName>
</protein>
<proteinExistence type="predicted"/>
<gene>
    <name evidence="12" type="ORF">BBJ29_000246</name>
    <name evidence="11" type="ORF">BBP00_00000432</name>
</gene>
<dbReference type="Pfam" id="PF13639">
    <property type="entry name" value="zf-RING_2"/>
    <property type="match status" value="1"/>
</dbReference>
<dbReference type="InterPro" id="IPR051834">
    <property type="entry name" value="RING_finger_E3_ligase"/>
</dbReference>
<evidence type="ECO:0000256" key="4">
    <source>
        <dbReference type="ARBA" id="ARBA00022723"/>
    </source>
</evidence>
<dbReference type="SUPFAM" id="SSF57850">
    <property type="entry name" value="RING/U-box"/>
    <property type="match status" value="1"/>
</dbReference>
<feature type="compositionally biased region" description="Basic and acidic residues" evidence="9">
    <location>
        <begin position="224"/>
        <end position="241"/>
    </location>
</feature>
<evidence type="ECO:0000256" key="1">
    <source>
        <dbReference type="ARBA" id="ARBA00000900"/>
    </source>
</evidence>
<dbReference type="Proteomes" id="UP000284657">
    <property type="component" value="Unassembled WGS sequence"/>
</dbReference>
<keyword evidence="7" id="KW-0862">Zinc</keyword>
<keyword evidence="3" id="KW-0808">Transferase</keyword>
<dbReference type="PANTHER" id="PTHR45931:SF3">
    <property type="entry name" value="RING ZINC FINGER-CONTAINING PROTEIN"/>
    <property type="match status" value="1"/>
</dbReference>
<dbReference type="GO" id="GO:0008270">
    <property type="term" value="F:zinc ion binding"/>
    <property type="evidence" value="ECO:0007669"/>
    <property type="project" value="UniProtKB-KW"/>
</dbReference>
<evidence type="ECO:0000256" key="9">
    <source>
        <dbReference type="SAM" id="MobiDB-lite"/>
    </source>
</evidence>
<dbReference type="InterPro" id="IPR001841">
    <property type="entry name" value="Znf_RING"/>
</dbReference>